<evidence type="ECO:0000256" key="6">
    <source>
        <dbReference type="ARBA" id="ARBA00023034"/>
    </source>
</evidence>
<evidence type="ECO:0000313" key="10">
    <source>
        <dbReference type="EMBL" id="KAK2140326.1"/>
    </source>
</evidence>
<evidence type="ECO:0000256" key="4">
    <source>
        <dbReference type="ARBA" id="ARBA00022692"/>
    </source>
</evidence>
<proteinExistence type="inferred from homology"/>
<protein>
    <recommendedName>
        <fullName evidence="9">Carbohydrate sulfotransferase</fullName>
        <ecNumber evidence="9">2.8.2.-</ecNumber>
    </recommendedName>
</protein>
<comment type="caution">
    <text evidence="10">The sequence shown here is derived from an EMBL/GenBank/DDBJ whole genome shotgun (WGS) entry which is preliminary data.</text>
</comment>
<evidence type="ECO:0000256" key="3">
    <source>
        <dbReference type="ARBA" id="ARBA00022679"/>
    </source>
</evidence>
<comment type="subcellular location">
    <subcellularLocation>
        <location evidence="1 9">Golgi apparatus membrane</location>
        <topology evidence="1 9">Single-pass type II membrane protein</topology>
    </subcellularLocation>
</comment>
<keyword evidence="6 9" id="KW-0333">Golgi apparatus</keyword>
<evidence type="ECO:0000256" key="7">
    <source>
        <dbReference type="ARBA" id="ARBA00023136"/>
    </source>
</evidence>
<name>A0AAD9ISU7_9ANNE</name>
<keyword evidence="3 9" id="KW-0808">Transferase</keyword>
<dbReference type="GO" id="GO:0008146">
    <property type="term" value="F:sulfotransferase activity"/>
    <property type="evidence" value="ECO:0007669"/>
    <property type="project" value="InterPro"/>
</dbReference>
<dbReference type="EC" id="2.8.2.-" evidence="9"/>
<evidence type="ECO:0000256" key="1">
    <source>
        <dbReference type="ARBA" id="ARBA00004323"/>
    </source>
</evidence>
<dbReference type="EMBL" id="JAODUP010001390">
    <property type="protein sequence ID" value="KAK2140326.1"/>
    <property type="molecule type" value="Genomic_DNA"/>
</dbReference>
<dbReference type="AlphaFoldDB" id="A0AAD9ISU7"/>
<dbReference type="GO" id="GO:0000139">
    <property type="term" value="C:Golgi membrane"/>
    <property type="evidence" value="ECO:0007669"/>
    <property type="project" value="UniProtKB-SubCell"/>
</dbReference>
<comment type="similarity">
    <text evidence="2 9">Belongs to the sulfotransferase 2 family.</text>
</comment>
<dbReference type="InterPro" id="IPR018011">
    <property type="entry name" value="Carb_sulfotrans_8-10"/>
</dbReference>
<evidence type="ECO:0000256" key="8">
    <source>
        <dbReference type="ARBA" id="ARBA00023180"/>
    </source>
</evidence>
<dbReference type="GO" id="GO:0016051">
    <property type="term" value="P:carbohydrate biosynthetic process"/>
    <property type="evidence" value="ECO:0007669"/>
    <property type="project" value="InterPro"/>
</dbReference>
<keyword evidence="9" id="KW-0119">Carbohydrate metabolism</keyword>
<dbReference type="InterPro" id="IPR005331">
    <property type="entry name" value="Sulfotransferase"/>
</dbReference>
<dbReference type="Pfam" id="PF03567">
    <property type="entry name" value="Sulfotransfer_2"/>
    <property type="match status" value="1"/>
</dbReference>
<keyword evidence="11" id="KW-1185">Reference proteome</keyword>
<accession>A0AAD9ISU7</accession>
<keyword evidence="8 9" id="KW-0325">Glycoprotein</keyword>
<dbReference type="PANTHER" id="PTHR12137">
    <property type="entry name" value="CARBOHYDRATE SULFOTRANSFERASE"/>
    <property type="match status" value="1"/>
</dbReference>
<gene>
    <name evidence="10" type="ORF">LSH36_1383g00023</name>
</gene>
<dbReference type="Proteomes" id="UP001208570">
    <property type="component" value="Unassembled WGS sequence"/>
</dbReference>
<evidence type="ECO:0000313" key="11">
    <source>
        <dbReference type="Proteomes" id="UP001208570"/>
    </source>
</evidence>
<keyword evidence="7 9" id="KW-0472">Membrane</keyword>
<evidence type="ECO:0000256" key="2">
    <source>
        <dbReference type="ARBA" id="ARBA00006339"/>
    </source>
</evidence>
<evidence type="ECO:0000256" key="5">
    <source>
        <dbReference type="ARBA" id="ARBA00022989"/>
    </source>
</evidence>
<organism evidence="10 11">
    <name type="scientific">Paralvinella palmiformis</name>
    <dbReference type="NCBI Taxonomy" id="53620"/>
    <lineage>
        <taxon>Eukaryota</taxon>
        <taxon>Metazoa</taxon>
        <taxon>Spiralia</taxon>
        <taxon>Lophotrochozoa</taxon>
        <taxon>Annelida</taxon>
        <taxon>Polychaeta</taxon>
        <taxon>Sedentaria</taxon>
        <taxon>Canalipalpata</taxon>
        <taxon>Terebellida</taxon>
        <taxon>Terebelliformia</taxon>
        <taxon>Alvinellidae</taxon>
        <taxon>Paralvinella</taxon>
    </lineage>
</organism>
<feature type="transmembrane region" description="Helical" evidence="9">
    <location>
        <begin position="6"/>
        <end position="23"/>
    </location>
</feature>
<reference evidence="10" key="1">
    <citation type="journal article" date="2023" name="Mol. Biol. Evol.">
        <title>Third-Generation Sequencing Reveals the Adaptive Role of the Epigenome in Three Deep-Sea Polychaetes.</title>
        <authorList>
            <person name="Perez M."/>
            <person name="Aroh O."/>
            <person name="Sun Y."/>
            <person name="Lan Y."/>
            <person name="Juniper S.K."/>
            <person name="Young C.R."/>
            <person name="Angers B."/>
            <person name="Qian P.Y."/>
        </authorList>
    </citation>
    <scope>NUCLEOTIDE SEQUENCE</scope>
    <source>
        <strain evidence="10">P08H-3</strain>
    </source>
</reference>
<keyword evidence="4 9" id="KW-0812">Transmembrane</keyword>
<evidence type="ECO:0000256" key="9">
    <source>
        <dbReference type="RuleBase" id="RU364020"/>
    </source>
</evidence>
<sequence length="558" mass="63947">MVSYSVKILCTAFFLTTMGLYLWQFARLKRVHWPVTSILLAKKKIDSLEGNPARSRYEKATSVGSTNCSQQTRIESIRNQCLKSGLIKNELRVEHEITTKKTSTLPIIIDDGHRVLFCPVLKAASTAFIKLLTGMTGIHQQTDTVHNPRYIHAVGLKYLSDFNASGIRMRLKNYFKFMVVRHPFDRLRSAYVDKFTGPGPAHNYFPKYVDLIEKCFRGNLSIDVGGQPMISFEQFLILIAKQQRRFVNAHWLDYVNSCQPCLIQYDHVIKMESFGEDLKVVLDHLNQTTNKSLVLPKHGIHRSTSFDERFREVITQPTRSDANEQHILDLMITDSPGLLSHVSVTPLIANLDHFDISRSLAFDVINNKNYFRKIWDYEEDPYPVDARLIALEMGAIMLYVEESGCLGGDINHVFKLTDLKSLYKEHLQKLGGNPRKEIHSTRLAQILLQHIPSLDDHDNKSGIILSFKKDLSDVLLDARHSDTYNAAVMLMRVANLLCKDLFQKKPYYDGSLREDQYDDLCTSLPNIVKMILVGVHGEITTYDNEIIIFIQTNVYPIY</sequence>
<keyword evidence="5 9" id="KW-1133">Transmembrane helix</keyword>
<dbReference type="PANTHER" id="PTHR12137:SF54">
    <property type="entry name" value="CARBOHYDRATE SULFOTRANSFERASE"/>
    <property type="match status" value="1"/>
</dbReference>
<keyword evidence="9" id="KW-0735">Signal-anchor</keyword>